<proteinExistence type="predicted"/>
<gene>
    <name evidence="1" type="ORF">ERS852497_01288</name>
</gene>
<dbReference type="RefSeq" id="WP_306723046.1">
    <property type="nucleotide sequence ID" value="NZ_CZAJ01000009.1"/>
</dbReference>
<organism evidence="1 2">
    <name type="scientific">Agathobacter rectalis</name>
    <dbReference type="NCBI Taxonomy" id="39491"/>
    <lineage>
        <taxon>Bacteria</taxon>
        <taxon>Bacillati</taxon>
        <taxon>Bacillota</taxon>
        <taxon>Clostridia</taxon>
        <taxon>Lachnospirales</taxon>
        <taxon>Lachnospiraceae</taxon>
        <taxon>Agathobacter</taxon>
    </lineage>
</organism>
<evidence type="ECO:0000313" key="1">
    <source>
        <dbReference type="EMBL" id="CUO92077.1"/>
    </source>
</evidence>
<name>A0A174J2K5_9FIRM</name>
<dbReference type="EMBL" id="CZAJ01000009">
    <property type="protein sequence ID" value="CUO92077.1"/>
    <property type="molecule type" value="Genomic_DNA"/>
</dbReference>
<evidence type="ECO:0000313" key="2">
    <source>
        <dbReference type="Proteomes" id="UP000095602"/>
    </source>
</evidence>
<reference evidence="1 2" key="1">
    <citation type="submission" date="2015-09" db="EMBL/GenBank/DDBJ databases">
        <authorList>
            <consortium name="Pathogen Informatics"/>
        </authorList>
    </citation>
    <scope>NUCLEOTIDE SEQUENCE [LARGE SCALE GENOMIC DNA]</scope>
    <source>
        <strain evidence="1 2">2789STDY5834884</strain>
    </source>
</reference>
<protein>
    <submittedName>
        <fullName evidence="1">YukD</fullName>
    </submittedName>
</protein>
<sequence length="83" mass="9570">MSEKILVQFNMIKRKRTVDIEIPTDITARELIIGLNEAYNLEIDITNVKECFLKCENPIALVKGNKLLREFGLRTGTIINYTE</sequence>
<dbReference type="Pfam" id="PF08817">
    <property type="entry name" value="YukD"/>
    <property type="match status" value="1"/>
</dbReference>
<accession>A0A174J2K5</accession>
<dbReference type="Proteomes" id="UP000095602">
    <property type="component" value="Unassembled WGS sequence"/>
</dbReference>
<dbReference type="AlphaFoldDB" id="A0A174J2K5"/>
<dbReference type="InterPro" id="IPR024962">
    <property type="entry name" value="YukD-like"/>
</dbReference>